<dbReference type="GO" id="GO:0043565">
    <property type="term" value="F:sequence-specific DNA binding"/>
    <property type="evidence" value="ECO:0007669"/>
    <property type="project" value="InterPro"/>
</dbReference>
<name>A0A4Q9DST8_9BACL</name>
<protein>
    <submittedName>
        <fullName evidence="6">Helix-turn-helix domain-containing protein</fullName>
    </submittedName>
</protein>
<keyword evidence="2" id="KW-0238">DNA-binding</keyword>
<keyword evidence="1" id="KW-0805">Transcription regulation</keyword>
<proteinExistence type="predicted"/>
<dbReference type="OrthoDB" id="2500523at2"/>
<evidence type="ECO:0000256" key="3">
    <source>
        <dbReference type="ARBA" id="ARBA00023163"/>
    </source>
</evidence>
<dbReference type="Gene3D" id="3.30.450.20">
    <property type="entry name" value="PAS domain"/>
    <property type="match status" value="1"/>
</dbReference>
<dbReference type="Proteomes" id="UP000293142">
    <property type="component" value="Unassembled WGS sequence"/>
</dbReference>
<keyword evidence="4" id="KW-0472">Membrane</keyword>
<dbReference type="InterPro" id="IPR009057">
    <property type="entry name" value="Homeodomain-like_sf"/>
</dbReference>
<organism evidence="6 7">
    <name type="scientific">Paenibacillus thalictri</name>
    <dbReference type="NCBI Taxonomy" id="2527873"/>
    <lineage>
        <taxon>Bacteria</taxon>
        <taxon>Bacillati</taxon>
        <taxon>Bacillota</taxon>
        <taxon>Bacilli</taxon>
        <taxon>Bacillales</taxon>
        <taxon>Paenibacillaceae</taxon>
        <taxon>Paenibacillus</taxon>
    </lineage>
</organism>
<keyword evidence="3" id="KW-0804">Transcription</keyword>
<keyword evidence="4" id="KW-1133">Transmembrane helix</keyword>
<evidence type="ECO:0000256" key="1">
    <source>
        <dbReference type="ARBA" id="ARBA00023015"/>
    </source>
</evidence>
<dbReference type="SUPFAM" id="SSF46689">
    <property type="entry name" value="Homeodomain-like"/>
    <property type="match status" value="1"/>
</dbReference>
<keyword evidence="7" id="KW-1185">Reference proteome</keyword>
<keyword evidence="4" id="KW-0812">Transmembrane</keyword>
<dbReference type="PANTHER" id="PTHR43280">
    <property type="entry name" value="ARAC-FAMILY TRANSCRIPTIONAL REGULATOR"/>
    <property type="match status" value="1"/>
</dbReference>
<dbReference type="PANTHER" id="PTHR43280:SF2">
    <property type="entry name" value="HTH-TYPE TRANSCRIPTIONAL REGULATOR EXSA"/>
    <property type="match status" value="1"/>
</dbReference>
<evidence type="ECO:0000313" key="7">
    <source>
        <dbReference type="Proteomes" id="UP000293142"/>
    </source>
</evidence>
<dbReference type="CDD" id="cd12912">
    <property type="entry name" value="PDC2_MCP_like"/>
    <property type="match status" value="1"/>
</dbReference>
<dbReference type="PROSITE" id="PS01124">
    <property type="entry name" value="HTH_ARAC_FAMILY_2"/>
    <property type="match status" value="1"/>
</dbReference>
<evidence type="ECO:0000256" key="4">
    <source>
        <dbReference type="SAM" id="Phobius"/>
    </source>
</evidence>
<gene>
    <name evidence="6" type="ORF">EYB31_10140</name>
</gene>
<reference evidence="6 7" key="1">
    <citation type="submission" date="2019-02" db="EMBL/GenBank/DDBJ databases">
        <title>Paenibacillus sp. nov., isolated from surface-sterilized tissue of Thalictrum simplex L.</title>
        <authorList>
            <person name="Tuo L."/>
        </authorList>
    </citation>
    <scope>NUCLEOTIDE SEQUENCE [LARGE SCALE GENOMIC DNA]</scope>
    <source>
        <strain evidence="6 7">N2SHLJ1</strain>
    </source>
</reference>
<dbReference type="GO" id="GO:0003700">
    <property type="term" value="F:DNA-binding transcription factor activity"/>
    <property type="evidence" value="ECO:0007669"/>
    <property type="project" value="InterPro"/>
</dbReference>
<dbReference type="Pfam" id="PF12833">
    <property type="entry name" value="HTH_18"/>
    <property type="match status" value="1"/>
</dbReference>
<evidence type="ECO:0000259" key="5">
    <source>
        <dbReference type="PROSITE" id="PS01124"/>
    </source>
</evidence>
<dbReference type="EMBL" id="SIRE01000006">
    <property type="protein sequence ID" value="TBL79939.1"/>
    <property type="molecule type" value="Genomic_DNA"/>
</dbReference>
<dbReference type="SMART" id="SM00342">
    <property type="entry name" value="HTH_ARAC"/>
    <property type="match status" value="1"/>
</dbReference>
<feature type="domain" description="HTH araC/xylS-type" evidence="5">
    <location>
        <begin position="690"/>
        <end position="789"/>
    </location>
</feature>
<accession>A0A4Q9DST8</accession>
<evidence type="ECO:0000313" key="6">
    <source>
        <dbReference type="EMBL" id="TBL79939.1"/>
    </source>
</evidence>
<comment type="caution">
    <text evidence="6">The sequence shown here is derived from an EMBL/GenBank/DDBJ whole genome shotgun (WGS) entry which is preliminary data.</text>
</comment>
<evidence type="ECO:0000256" key="2">
    <source>
        <dbReference type="ARBA" id="ARBA00023125"/>
    </source>
</evidence>
<dbReference type="AlphaFoldDB" id="A0A4Q9DST8"/>
<feature type="transmembrane region" description="Helical" evidence="4">
    <location>
        <begin position="320"/>
        <end position="339"/>
    </location>
</feature>
<dbReference type="Gene3D" id="1.10.10.60">
    <property type="entry name" value="Homeodomain-like"/>
    <property type="match status" value="2"/>
</dbReference>
<dbReference type="Gene3D" id="6.10.340.10">
    <property type="match status" value="1"/>
</dbReference>
<dbReference type="InterPro" id="IPR018060">
    <property type="entry name" value="HTH_AraC"/>
</dbReference>
<sequence length="800" mass="91009">MERLKVRVAKMSLIPFISVPRSMLARMVLSFTIVLVVLLFALSSILYVSFENIQTKTVTENNAKILSQISYSANYLNDNARNFTFSVFGDAVTTQLMYQNRIDYMDLIAQAGRLRDLAQKNASVHTLYVYNKRLGQYFSTTDAPLNDESSFFDQEMNAIIVQASGEPRSFSPIPRLIKLNPNDPNSASTKVYTYSLYDFSSEKGGVEGAVIVNMKIEYLQNIINSLKLKNNMFEGEIVIIDRDGKVMNDSESHPFLSNLSDQPFVNRVLRAQGDSGYFLDTDTGRDMLVSYVYSDILGWKFIQVLPYELITNQFQQMKQITIGVCTAVLLLGLLISLLVSRRLYSPIRSLVRRVAIMTDAPASRERRIDEVRLLTQAFDETFDKAKLLDQTKRDMLRIRKNDALAGLLSSEFNGFEPLCALFGKYDIPLNPRRSVVLITLLIDRRARFAAAYSVQDQALFTYAVINAARELFAEIGDSDAVELENNRIVFLVQLKDQALDEFKHNIVSVIEHIQMWSQMHLSLSLSASFGYIAQDFSELKQLYRESVNLSKYRLIYGHNSVVTPDMLKDQSTDPFKLSKQFEKNLHDALFNGKLEDARTVYEETLSGIAGYSYDSVMSAMLYVTSSMYNMLNIVEGNSLNKFNVDFNSFMQHVTNAETIDEINELFYDLFTRIAGVVHDRKHKRTNVVTGTIVKLIEANYRDSSLCLESIASTINMSKVYAGKLFREEFGKSVADYITELRIAKAIELLDEGSKHFSDIVDEIGIENKNYFYKQFKAKVGVSLSEYKLKYVNDSAEPQSK</sequence>